<keyword evidence="3 8" id="KW-0479">Metal-binding</keyword>
<feature type="binding site" evidence="8">
    <location>
        <position position="662"/>
    </location>
    <ligand>
        <name>Ca(2+)</name>
        <dbReference type="ChEBI" id="CHEBI:29108"/>
    </ligand>
</feature>
<evidence type="ECO:0000313" key="11">
    <source>
        <dbReference type="EMBL" id="KAK4112390.1"/>
    </source>
</evidence>
<evidence type="ECO:0000256" key="6">
    <source>
        <dbReference type="ARBA" id="ARBA00022837"/>
    </source>
</evidence>
<keyword evidence="6 8" id="KW-0106">Calcium</keyword>
<dbReference type="GO" id="GO:0005576">
    <property type="term" value="C:extracellular region"/>
    <property type="evidence" value="ECO:0007669"/>
    <property type="project" value="UniProtKB-SubCell"/>
</dbReference>
<dbReference type="Pfam" id="PF09286">
    <property type="entry name" value="Pro-kuma_activ"/>
    <property type="match status" value="1"/>
</dbReference>
<dbReference type="GO" id="GO:0046872">
    <property type="term" value="F:metal ion binding"/>
    <property type="evidence" value="ECO:0007669"/>
    <property type="project" value="UniProtKB-UniRule"/>
</dbReference>
<accession>A0AAN6TE24</accession>
<keyword evidence="2 8" id="KW-0645">Protease</keyword>
<dbReference type="Proteomes" id="UP001302812">
    <property type="component" value="Unassembled WGS sequence"/>
</dbReference>
<dbReference type="InterPro" id="IPR050819">
    <property type="entry name" value="Tripeptidyl-peptidase_I"/>
</dbReference>
<dbReference type="RefSeq" id="XP_064669960.1">
    <property type="nucleotide sequence ID" value="XM_064812649.1"/>
</dbReference>
<dbReference type="SMART" id="SM00944">
    <property type="entry name" value="Pro-kuma_activ"/>
    <property type="match status" value="1"/>
</dbReference>
<comment type="cofactor">
    <cofactor evidence="8">
        <name>Ca(2+)</name>
        <dbReference type="ChEBI" id="CHEBI:29108"/>
    </cofactor>
    <text evidence="8">Binds 1 Ca(2+) ion per subunit.</text>
</comment>
<dbReference type="PANTHER" id="PTHR14218">
    <property type="entry name" value="PROTEASE S8 TRIPEPTIDYL PEPTIDASE I CLN2"/>
    <property type="match status" value="1"/>
</dbReference>
<dbReference type="InterPro" id="IPR036852">
    <property type="entry name" value="Peptidase_S8/S53_dom_sf"/>
</dbReference>
<dbReference type="GeneID" id="89936774"/>
<evidence type="ECO:0000256" key="9">
    <source>
        <dbReference type="SAM" id="MobiDB-lite"/>
    </source>
</evidence>
<dbReference type="EMBL" id="MU853342">
    <property type="protein sequence ID" value="KAK4112390.1"/>
    <property type="molecule type" value="Genomic_DNA"/>
</dbReference>
<feature type="binding site" evidence="8">
    <location>
        <position position="663"/>
    </location>
    <ligand>
        <name>Ca(2+)</name>
        <dbReference type="ChEBI" id="CHEBI:29108"/>
    </ligand>
</feature>
<protein>
    <recommendedName>
        <fullName evidence="10">Peptidase S53 domain-containing protein</fullName>
    </recommendedName>
</protein>
<gene>
    <name evidence="11" type="ORF">N656DRAFT_731615</name>
</gene>
<comment type="subcellular location">
    <subcellularLocation>
        <location evidence="1">Secreted</location>
        <location evidence="1">Extracellular space</location>
    </subcellularLocation>
</comment>
<dbReference type="PANTHER" id="PTHR14218:SF19">
    <property type="entry name" value="SERINE PROTEASE AORO, PUTATIVE (AFU_ORTHOLOGUE AFUA_6G10250)-RELATED"/>
    <property type="match status" value="1"/>
</dbReference>
<evidence type="ECO:0000256" key="5">
    <source>
        <dbReference type="ARBA" id="ARBA00022825"/>
    </source>
</evidence>
<keyword evidence="5 8" id="KW-0720">Serine protease</keyword>
<feature type="active site" description="Charge relay system" evidence="8">
    <location>
        <position position="334"/>
    </location>
</feature>
<evidence type="ECO:0000256" key="8">
    <source>
        <dbReference type="PROSITE-ProRule" id="PRU01032"/>
    </source>
</evidence>
<dbReference type="Gene3D" id="3.40.50.200">
    <property type="entry name" value="Peptidase S8/S53 domain"/>
    <property type="match status" value="1"/>
</dbReference>
<feature type="active site" description="Charge relay system" evidence="8">
    <location>
        <position position="621"/>
    </location>
</feature>
<evidence type="ECO:0000256" key="7">
    <source>
        <dbReference type="ARBA" id="ARBA00023145"/>
    </source>
</evidence>
<dbReference type="GO" id="GO:0004252">
    <property type="term" value="F:serine-type endopeptidase activity"/>
    <property type="evidence" value="ECO:0007669"/>
    <property type="project" value="UniProtKB-UniRule"/>
</dbReference>
<proteinExistence type="predicted"/>
<dbReference type="InterPro" id="IPR015366">
    <property type="entry name" value="S53_propep"/>
</dbReference>
<dbReference type="InterPro" id="IPR030400">
    <property type="entry name" value="Sedolisin_dom"/>
</dbReference>
<keyword evidence="4 8" id="KW-0378">Hydrolase</keyword>
<evidence type="ECO:0000256" key="4">
    <source>
        <dbReference type="ARBA" id="ARBA00022801"/>
    </source>
</evidence>
<feature type="active site" description="Charge relay system" evidence="8">
    <location>
        <position position="338"/>
    </location>
</feature>
<evidence type="ECO:0000256" key="1">
    <source>
        <dbReference type="ARBA" id="ARBA00004239"/>
    </source>
</evidence>
<dbReference type="CDD" id="cd11377">
    <property type="entry name" value="Pro-peptidase_S53"/>
    <property type="match status" value="1"/>
</dbReference>
<evidence type="ECO:0000313" key="12">
    <source>
        <dbReference type="Proteomes" id="UP001302812"/>
    </source>
</evidence>
<feature type="region of interest" description="Disordered" evidence="9">
    <location>
        <begin position="208"/>
        <end position="251"/>
    </location>
</feature>
<feature type="binding site" evidence="8">
    <location>
        <position position="683"/>
    </location>
    <ligand>
        <name>Ca(2+)</name>
        <dbReference type="ChEBI" id="CHEBI:29108"/>
    </ligand>
</feature>
<feature type="binding site" evidence="8">
    <location>
        <position position="681"/>
    </location>
    <ligand>
        <name>Ca(2+)</name>
        <dbReference type="ChEBI" id="CHEBI:29108"/>
    </ligand>
</feature>
<dbReference type="CDD" id="cd04056">
    <property type="entry name" value="Peptidases_S53"/>
    <property type="match status" value="1"/>
</dbReference>
<feature type="domain" description="Peptidase S53" evidence="10">
    <location>
        <begin position="257"/>
        <end position="703"/>
    </location>
</feature>
<dbReference type="PROSITE" id="PS51695">
    <property type="entry name" value="SEDOLISIN"/>
    <property type="match status" value="1"/>
</dbReference>
<keyword evidence="7" id="KW-0865">Zymogen</keyword>
<evidence type="ECO:0000256" key="3">
    <source>
        <dbReference type="ARBA" id="ARBA00022723"/>
    </source>
</evidence>
<comment type="caution">
    <text evidence="11">The sequence shown here is derived from an EMBL/GenBank/DDBJ whole genome shotgun (WGS) entry which is preliminary data.</text>
</comment>
<dbReference type="GO" id="GO:0006508">
    <property type="term" value="P:proteolysis"/>
    <property type="evidence" value="ECO:0007669"/>
    <property type="project" value="UniProtKB-KW"/>
</dbReference>
<dbReference type="GO" id="GO:0008240">
    <property type="term" value="F:tripeptidyl-peptidase activity"/>
    <property type="evidence" value="ECO:0007669"/>
    <property type="project" value="TreeGrafter"/>
</dbReference>
<evidence type="ECO:0000259" key="10">
    <source>
        <dbReference type="PROSITE" id="PS51695"/>
    </source>
</evidence>
<dbReference type="SUPFAM" id="SSF52743">
    <property type="entry name" value="Subtilisin-like"/>
    <property type="match status" value="1"/>
</dbReference>
<reference evidence="11" key="2">
    <citation type="submission" date="2023-05" db="EMBL/GenBank/DDBJ databases">
        <authorList>
            <consortium name="Lawrence Berkeley National Laboratory"/>
            <person name="Steindorff A."/>
            <person name="Hensen N."/>
            <person name="Bonometti L."/>
            <person name="Westerberg I."/>
            <person name="Brannstrom I.O."/>
            <person name="Guillou S."/>
            <person name="Cros-Aarteil S."/>
            <person name="Calhoun S."/>
            <person name="Haridas S."/>
            <person name="Kuo A."/>
            <person name="Mondo S."/>
            <person name="Pangilinan J."/>
            <person name="Riley R."/>
            <person name="Labutti K."/>
            <person name="Andreopoulos B."/>
            <person name="Lipzen A."/>
            <person name="Chen C."/>
            <person name="Yanf M."/>
            <person name="Daum C."/>
            <person name="Ng V."/>
            <person name="Clum A."/>
            <person name="Ohm R."/>
            <person name="Martin F."/>
            <person name="Silar P."/>
            <person name="Natvig D."/>
            <person name="Lalanne C."/>
            <person name="Gautier V."/>
            <person name="Ament-Velasquez S.L."/>
            <person name="Kruys A."/>
            <person name="Hutchinson M.I."/>
            <person name="Powell A.J."/>
            <person name="Barry K."/>
            <person name="Miller A.N."/>
            <person name="Grigoriev I.V."/>
            <person name="Debuchy R."/>
            <person name="Gladieux P."/>
            <person name="Thoren M.H."/>
            <person name="Johannesson H."/>
        </authorList>
    </citation>
    <scope>NUCLEOTIDE SEQUENCE</scope>
    <source>
        <strain evidence="11">CBS 508.74</strain>
    </source>
</reference>
<feature type="compositionally biased region" description="Basic and acidic residues" evidence="9">
    <location>
        <begin position="208"/>
        <end position="218"/>
    </location>
</feature>
<reference evidence="11" key="1">
    <citation type="journal article" date="2023" name="Mol. Phylogenet. Evol.">
        <title>Genome-scale phylogeny and comparative genomics of the fungal order Sordariales.</title>
        <authorList>
            <person name="Hensen N."/>
            <person name="Bonometti L."/>
            <person name="Westerberg I."/>
            <person name="Brannstrom I.O."/>
            <person name="Guillou S."/>
            <person name="Cros-Aarteil S."/>
            <person name="Calhoun S."/>
            <person name="Haridas S."/>
            <person name="Kuo A."/>
            <person name="Mondo S."/>
            <person name="Pangilinan J."/>
            <person name="Riley R."/>
            <person name="LaButti K."/>
            <person name="Andreopoulos B."/>
            <person name="Lipzen A."/>
            <person name="Chen C."/>
            <person name="Yan M."/>
            <person name="Daum C."/>
            <person name="Ng V."/>
            <person name="Clum A."/>
            <person name="Steindorff A."/>
            <person name="Ohm R.A."/>
            <person name="Martin F."/>
            <person name="Silar P."/>
            <person name="Natvig D.O."/>
            <person name="Lalanne C."/>
            <person name="Gautier V."/>
            <person name="Ament-Velasquez S.L."/>
            <person name="Kruys A."/>
            <person name="Hutchinson M.I."/>
            <person name="Powell A.J."/>
            <person name="Barry K."/>
            <person name="Miller A.N."/>
            <person name="Grigoriev I.V."/>
            <person name="Debuchy R."/>
            <person name="Gladieux P."/>
            <person name="Hiltunen Thoren M."/>
            <person name="Johannesson H."/>
        </authorList>
    </citation>
    <scope>NUCLEOTIDE SEQUENCE</scope>
    <source>
        <strain evidence="11">CBS 508.74</strain>
    </source>
</reference>
<dbReference type="AlphaFoldDB" id="A0AAN6TE24"/>
<name>A0AAN6TE24_9PEZI</name>
<dbReference type="SUPFAM" id="SSF54897">
    <property type="entry name" value="Protease propeptides/inhibitors"/>
    <property type="match status" value="1"/>
</dbReference>
<sequence length="704" mass="78606">MRIQNALLVGITGFCHFGPGPASARGLEKSRGTQHSFILHERHDQGHLEGWVKRGNADSDSMLPMRIGLRQSNLEAGHDLLMDISNPQSPNYGKHLSRDEVIEFFAPQNHSVEQVKRWLLSAGIHEGRLSQSENKQWIQFDAPVKEVEGLLLTKYHVFEHLETGVQNVACSEYHVPRHLSKHIDYITPGIRLSTGHYDDRVTKRMQVDRRDRKWEWPERGGNGKGNGKGNEKPKPPQQDSEQEEESHFRVTGPCNEEVTAHCIRAQYRIPEGRRARWGNELGVFQSLSQHYSQEDLDTYWKYISPWVPKGTHPELRSINGAYGPTNDTALAGEEANLDFQVAIPLIWPQKTVLFQTDDEWYQQDQTRPDTRYTGFFNTFFDGLDGSYCSLTAFNQTGNCLDPSCRDPEYPNPNADPAFEGAYHGALMCGAHRPTHVLSVSYSGTEHSWPANYMRRQCFEVMKLALQGITVVESSGDFGVGGRRFDSRAGCLGEGRDVYAPRTMGNCPYVLSVGATALVEVGKQGGGRFAETAASAFASGGGFSNVFPRPPWQDRHVLGYLQRADLEEKGYVNAAGRNYSEIRPEPGKLFNKAGRGYPDVAAIGENFRVVLRGYPNRMHGTSVAAPIWASILTLINEERLAVGKRPVGFVHQVLYAHPEVFTDIKNGSNPGCGGEGFPAKEGWDPVTGLGTPIYPKLRDLFLRLP</sequence>
<keyword evidence="12" id="KW-1185">Reference proteome</keyword>
<organism evidence="11 12">
    <name type="scientific">Canariomyces notabilis</name>
    <dbReference type="NCBI Taxonomy" id="2074819"/>
    <lineage>
        <taxon>Eukaryota</taxon>
        <taxon>Fungi</taxon>
        <taxon>Dikarya</taxon>
        <taxon>Ascomycota</taxon>
        <taxon>Pezizomycotina</taxon>
        <taxon>Sordariomycetes</taxon>
        <taxon>Sordariomycetidae</taxon>
        <taxon>Sordariales</taxon>
        <taxon>Chaetomiaceae</taxon>
        <taxon>Canariomyces</taxon>
    </lineage>
</organism>
<evidence type="ECO:0000256" key="2">
    <source>
        <dbReference type="ARBA" id="ARBA00022670"/>
    </source>
</evidence>